<dbReference type="Pfam" id="PF13421">
    <property type="entry name" value="Band_7_1"/>
    <property type="match status" value="1"/>
</dbReference>
<organism evidence="2 3">
    <name type="scientific">Roseburia yibonii</name>
    <dbReference type="NCBI Taxonomy" id="2763063"/>
    <lineage>
        <taxon>Bacteria</taxon>
        <taxon>Bacillati</taxon>
        <taxon>Bacillota</taxon>
        <taxon>Clostridia</taxon>
        <taxon>Lachnospirales</taxon>
        <taxon>Lachnospiraceae</taxon>
        <taxon>Roseburia</taxon>
    </lineage>
</organism>
<dbReference type="PANTHER" id="PTHR37826">
    <property type="entry name" value="FLOTILLIN BAND_7_5 DOMAIN PROTEIN"/>
    <property type="match status" value="1"/>
</dbReference>
<feature type="domain" description="SPFH" evidence="1">
    <location>
        <begin position="50"/>
        <end position="265"/>
    </location>
</feature>
<dbReference type="Proteomes" id="UP000621540">
    <property type="component" value="Unassembled WGS sequence"/>
</dbReference>
<gene>
    <name evidence="2" type="ORF">H8Z76_02195</name>
</gene>
<comment type="caution">
    <text evidence="2">The sequence shown here is derived from an EMBL/GenBank/DDBJ whole genome shotgun (WGS) entry which is preliminary data.</text>
</comment>
<dbReference type="PANTHER" id="PTHR37826:SF2">
    <property type="entry name" value="ZINC-RIBBON DOMAIN-CONTAINING PROTEIN"/>
    <property type="match status" value="1"/>
</dbReference>
<evidence type="ECO:0000259" key="1">
    <source>
        <dbReference type="Pfam" id="PF13421"/>
    </source>
</evidence>
<evidence type="ECO:0000313" key="3">
    <source>
        <dbReference type="Proteomes" id="UP000621540"/>
    </source>
</evidence>
<reference evidence="2 3" key="1">
    <citation type="submission" date="2020-08" db="EMBL/GenBank/DDBJ databases">
        <title>Genome public.</title>
        <authorList>
            <person name="Liu C."/>
            <person name="Sun Q."/>
        </authorList>
    </citation>
    <scope>NUCLEOTIDE SEQUENCE [LARGE SCALE GENOMIC DNA]</scope>
    <source>
        <strain evidence="2 3">BX0805</strain>
    </source>
</reference>
<dbReference type="CDD" id="cd03408">
    <property type="entry name" value="SPFH_like_u1"/>
    <property type="match status" value="1"/>
</dbReference>
<proteinExistence type="predicted"/>
<protein>
    <submittedName>
        <fullName evidence="2">SPFH domain-containing protein</fullName>
    </submittedName>
</protein>
<evidence type="ECO:0000313" key="2">
    <source>
        <dbReference type="EMBL" id="MBC5752845.1"/>
    </source>
</evidence>
<keyword evidence="3" id="KW-1185">Reference proteome</keyword>
<accession>A0ABR7I7J8</accession>
<name>A0ABR7I7J8_9FIRM</name>
<dbReference type="EMBL" id="JACOQH010000001">
    <property type="protein sequence ID" value="MBC5752845.1"/>
    <property type="molecule type" value="Genomic_DNA"/>
</dbReference>
<sequence length="432" mass="46748">MGLIKAVTTAIGKNFADQWLEVFEPGDMGDQTVFTSGVRIRKGSNVKGTDNTVSNGSVIHVYENQFMMVVDGGKIVDYTAEPGYFTVDNSSLPSLFNGQLGDSVKETFQRVKYGGETPREQRVFYINLQEIKGIKFGTRTPINYFDNFYNAELFLRAHGTYSIKIVEPLRFYAEAVPRNKNHVEITEINEQYISEFLEALQSSINQMSADGIRISHVASRGMELGNYMEKALDEKWNTLRGMEIQSVGIASISYDEESQKLINMRNQGAMLSDPGVREGYVQGALARGMEAAGSNANGAMAGFMGVGMGMNTTGNMMGAASAANMQQMQMNQANQAVSGQAPQTAGVSGAAAGAAGAAGWTCECGHVNTGKFCSECGKPKPEPAEWTCECGHVNTGKFCPECGKPRPAAEWTCECGHVNTGKFCSECGKTRP</sequence>
<dbReference type="InterPro" id="IPR033880">
    <property type="entry name" value="SPFH_YdjI"/>
</dbReference>
<dbReference type="RefSeq" id="WP_186981522.1">
    <property type="nucleotide sequence ID" value="NZ_JACOQH010000001.1"/>
</dbReference>